<evidence type="ECO:0000313" key="7">
    <source>
        <dbReference type="EMBL" id="GJE93223.1"/>
    </source>
</evidence>
<sequence length="200" mass="22475">MQADRATPPWPSLYNFLIELEPIAGRDPVQPRGHYLYDPSDVYRFTLYWTLVFYTPAFLCCGLYAFLNLTFTQQSRVRRALFLAPRRYHALATSDVPLRTHRASRAALSPDPHDGAAPGRLRPKHNERRSRLTFSLLVALLFAVCAVGGAVVGSAVTGYIMAGLFKAARFNMSTWIPFFLALIQTLIGFLGLWPTVIDII</sequence>
<protein>
    <recommendedName>
        <fullName evidence="9">Integral membrane protein</fullName>
    </recommendedName>
</protein>
<dbReference type="Pfam" id="PF10190">
    <property type="entry name" value="Tmemb_170"/>
    <property type="match status" value="1"/>
</dbReference>
<dbReference type="PANTHER" id="PTHR22779:SF6">
    <property type="entry name" value="SD17342P"/>
    <property type="match status" value="1"/>
</dbReference>
<evidence type="ECO:0008006" key="9">
    <source>
        <dbReference type="Google" id="ProtNLM"/>
    </source>
</evidence>
<comment type="subcellular location">
    <subcellularLocation>
        <location evidence="1">Membrane</location>
        <topology evidence="1">Multi-pass membrane protein</topology>
    </subcellularLocation>
</comment>
<feature type="transmembrane region" description="Helical" evidence="6">
    <location>
        <begin position="132"/>
        <end position="162"/>
    </location>
</feature>
<evidence type="ECO:0000256" key="3">
    <source>
        <dbReference type="ARBA" id="ARBA00022692"/>
    </source>
</evidence>
<comment type="similarity">
    <text evidence="2">Belongs to the TMEM170 family.</text>
</comment>
<dbReference type="OrthoDB" id="2131401at2759"/>
<accession>A0A9P3LFZ8</accession>
<evidence type="ECO:0000256" key="2">
    <source>
        <dbReference type="ARBA" id="ARBA00006325"/>
    </source>
</evidence>
<evidence type="ECO:0000256" key="5">
    <source>
        <dbReference type="ARBA" id="ARBA00023136"/>
    </source>
</evidence>
<proteinExistence type="inferred from homology"/>
<keyword evidence="8" id="KW-1185">Reference proteome</keyword>
<dbReference type="EMBL" id="BPQB01000031">
    <property type="protein sequence ID" value="GJE93223.1"/>
    <property type="molecule type" value="Genomic_DNA"/>
</dbReference>
<name>A0A9P3LFZ8_9APHY</name>
<dbReference type="GO" id="GO:0016020">
    <property type="term" value="C:membrane"/>
    <property type="evidence" value="ECO:0007669"/>
    <property type="project" value="UniProtKB-SubCell"/>
</dbReference>
<comment type="caution">
    <text evidence="7">The sequence shown here is derived from an EMBL/GenBank/DDBJ whole genome shotgun (WGS) entry which is preliminary data.</text>
</comment>
<keyword evidence="4 6" id="KW-1133">Transmembrane helix</keyword>
<evidence type="ECO:0000313" key="8">
    <source>
        <dbReference type="Proteomes" id="UP000703269"/>
    </source>
</evidence>
<organism evidence="7 8">
    <name type="scientific">Phanerochaete sordida</name>
    <dbReference type="NCBI Taxonomy" id="48140"/>
    <lineage>
        <taxon>Eukaryota</taxon>
        <taxon>Fungi</taxon>
        <taxon>Dikarya</taxon>
        <taxon>Basidiomycota</taxon>
        <taxon>Agaricomycotina</taxon>
        <taxon>Agaricomycetes</taxon>
        <taxon>Polyporales</taxon>
        <taxon>Phanerochaetaceae</taxon>
        <taxon>Phanerochaete</taxon>
    </lineage>
</organism>
<evidence type="ECO:0000256" key="4">
    <source>
        <dbReference type="ARBA" id="ARBA00022989"/>
    </source>
</evidence>
<keyword evidence="3 6" id="KW-0812">Transmembrane</keyword>
<evidence type="ECO:0000256" key="6">
    <source>
        <dbReference type="SAM" id="Phobius"/>
    </source>
</evidence>
<keyword evidence="5 6" id="KW-0472">Membrane</keyword>
<feature type="transmembrane region" description="Helical" evidence="6">
    <location>
        <begin position="47"/>
        <end position="69"/>
    </location>
</feature>
<dbReference type="PANTHER" id="PTHR22779">
    <property type="entry name" value="SD17342P"/>
    <property type="match status" value="1"/>
</dbReference>
<dbReference type="InterPro" id="IPR019334">
    <property type="entry name" value="TMEM170A/B/YPR153W-like"/>
</dbReference>
<reference evidence="7 8" key="1">
    <citation type="submission" date="2021-08" db="EMBL/GenBank/DDBJ databases">
        <title>Draft Genome Sequence of Phanerochaete sordida strain YK-624.</title>
        <authorList>
            <person name="Mori T."/>
            <person name="Dohra H."/>
            <person name="Suzuki T."/>
            <person name="Kawagishi H."/>
            <person name="Hirai H."/>
        </authorList>
    </citation>
    <scope>NUCLEOTIDE SEQUENCE [LARGE SCALE GENOMIC DNA]</scope>
    <source>
        <strain evidence="7 8">YK-624</strain>
    </source>
</reference>
<evidence type="ECO:0000256" key="1">
    <source>
        <dbReference type="ARBA" id="ARBA00004141"/>
    </source>
</evidence>
<dbReference type="Proteomes" id="UP000703269">
    <property type="component" value="Unassembled WGS sequence"/>
</dbReference>
<gene>
    <name evidence="7" type="ORF">PsYK624_093820</name>
</gene>
<feature type="transmembrane region" description="Helical" evidence="6">
    <location>
        <begin position="174"/>
        <end position="193"/>
    </location>
</feature>
<dbReference type="AlphaFoldDB" id="A0A9P3LFZ8"/>